<keyword evidence="9" id="KW-0378">Hydrolase</keyword>
<keyword evidence="8" id="KW-0255">Endonuclease</keyword>
<proteinExistence type="inferred from homology"/>
<dbReference type="PROSITE" id="PS50879">
    <property type="entry name" value="RNASE_H_1"/>
    <property type="match status" value="1"/>
</dbReference>
<dbReference type="EC" id="3.1.26.4" evidence="5"/>
<evidence type="ECO:0000259" key="12">
    <source>
        <dbReference type="PROSITE" id="PS50879"/>
    </source>
</evidence>
<keyword evidence="7" id="KW-0479">Metal-binding</keyword>
<comment type="similarity">
    <text evidence="3">Belongs to the RNase H family.</text>
</comment>
<comment type="cofactor">
    <cofactor evidence="2">
        <name>Mg(2+)</name>
        <dbReference type="ChEBI" id="CHEBI:18420"/>
    </cofactor>
</comment>
<evidence type="ECO:0000256" key="9">
    <source>
        <dbReference type="ARBA" id="ARBA00022801"/>
    </source>
</evidence>
<evidence type="ECO:0000256" key="5">
    <source>
        <dbReference type="ARBA" id="ARBA00012180"/>
    </source>
</evidence>
<comment type="catalytic activity">
    <reaction evidence="1">
        <text>Endonucleolytic cleavage to 5'-phosphomonoester.</text>
        <dbReference type="EC" id="3.1.26.4"/>
    </reaction>
</comment>
<dbReference type="CDD" id="cd09278">
    <property type="entry name" value="RNase_HI_prokaryote_like"/>
    <property type="match status" value="1"/>
</dbReference>
<feature type="domain" description="RNase H type-1" evidence="12">
    <location>
        <begin position="1"/>
        <end position="137"/>
    </location>
</feature>
<comment type="subunit">
    <text evidence="4">Monomer.</text>
</comment>
<feature type="region of interest" description="Disordered" evidence="11">
    <location>
        <begin position="139"/>
        <end position="182"/>
    </location>
</feature>
<dbReference type="InterPro" id="IPR036397">
    <property type="entry name" value="RNaseH_sf"/>
</dbReference>
<evidence type="ECO:0000256" key="2">
    <source>
        <dbReference type="ARBA" id="ARBA00001946"/>
    </source>
</evidence>
<dbReference type="PANTHER" id="PTHR10642">
    <property type="entry name" value="RIBONUCLEASE H1"/>
    <property type="match status" value="1"/>
</dbReference>
<dbReference type="GO" id="GO:0043137">
    <property type="term" value="P:DNA replication, removal of RNA primer"/>
    <property type="evidence" value="ECO:0007669"/>
    <property type="project" value="TreeGrafter"/>
</dbReference>
<dbReference type="GO" id="GO:0003676">
    <property type="term" value="F:nucleic acid binding"/>
    <property type="evidence" value="ECO:0007669"/>
    <property type="project" value="InterPro"/>
</dbReference>
<accession>A0A6J7HZJ2</accession>
<evidence type="ECO:0000256" key="10">
    <source>
        <dbReference type="ARBA" id="ARBA00022842"/>
    </source>
</evidence>
<evidence type="ECO:0000256" key="11">
    <source>
        <dbReference type="SAM" id="MobiDB-lite"/>
    </source>
</evidence>
<keyword evidence="6" id="KW-0540">Nuclease</keyword>
<gene>
    <name evidence="13" type="ORF">UFOPK1392_01184</name>
    <name evidence="14" type="ORF">UFOPK3733_00243</name>
</gene>
<evidence type="ECO:0000313" key="14">
    <source>
        <dbReference type="EMBL" id="CAB4923906.1"/>
    </source>
</evidence>
<organism evidence="14">
    <name type="scientific">freshwater metagenome</name>
    <dbReference type="NCBI Taxonomy" id="449393"/>
    <lineage>
        <taxon>unclassified sequences</taxon>
        <taxon>metagenomes</taxon>
        <taxon>ecological metagenomes</taxon>
    </lineage>
</organism>
<dbReference type="SUPFAM" id="SSF53098">
    <property type="entry name" value="Ribonuclease H-like"/>
    <property type="match status" value="1"/>
</dbReference>
<evidence type="ECO:0000256" key="3">
    <source>
        <dbReference type="ARBA" id="ARBA00005300"/>
    </source>
</evidence>
<evidence type="ECO:0000313" key="13">
    <source>
        <dbReference type="EMBL" id="CAB4323429.1"/>
    </source>
</evidence>
<evidence type="ECO:0000256" key="4">
    <source>
        <dbReference type="ARBA" id="ARBA00011245"/>
    </source>
</evidence>
<evidence type="ECO:0000256" key="8">
    <source>
        <dbReference type="ARBA" id="ARBA00022759"/>
    </source>
</evidence>
<dbReference type="PANTHER" id="PTHR10642:SF26">
    <property type="entry name" value="RIBONUCLEASE H1"/>
    <property type="match status" value="1"/>
</dbReference>
<dbReference type="HAMAP" id="MF_00042">
    <property type="entry name" value="RNase_H"/>
    <property type="match status" value="1"/>
</dbReference>
<keyword evidence="10" id="KW-0460">Magnesium</keyword>
<dbReference type="InterPro" id="IPR050092">
    <property type="entry name" value="RNase_H"/>
</dbReference>
<dbReference type="EMBL" id="CAFBNC010000006">
    <property type="protein sequence ID" value="CAB4923906.1"/>
    <property type="molecule type" value="Genomic_DNA"/>
</dbReference>
<dbReference type="GO" id="GO:0046872">
    <property type="term" value="F:metal ion binding"/>
    <property type="evidence" value="ECO:0007669"/>
    <property type="project" value="UniProtKB-KW"/>
</dbReference>
<dbReference type="Gene3D" id="3.30.420.10">
    <property type="entry name" value="Ribonuclease H-like superfamily/Ribonuclease H"/>
    <property type="match status" value="1"/>
</dbReference>
<evidence type="ECO:0000256" key="1">
    <source>
        <dbReference type="ARBA" id="ARBA00000077"/>
    </source>
</evidence>
<dbReference type="InterPro" id="IPR012337">
    <property type="entry name" value="RNaseH-like_sf"/>
</dbReference>
<dbReference type="InterPro" id="IPR002156">
    <property type="entry name" value="RNaseH_domain"/>
</dbReference>
<evidence type="ECO:0000256" key="7">
    <source>
        <dbReference type="ARBA" id="ARBA00022723"/>
    </source>
</evidence>
<dbReference type="EMBL" id="CAEMXZ010000044">
    <property type="protein sequence ID" value="CAB4323429.1"/>
    <property type="molecule type" value="Genomic_DNA"/>
</dbReference>
<feature type="compositionally biased region" description="Polar residues" evidence="11">
    <location>
        <begin position="159"/>
        <end position="172"/>
    </location>
</feature>
<evidence type="ECO:0000256" key="6">
    <source>
        <dbReference type="ARBA" id="ARBA00022722"/>
    </source>
</evidence>
<dbReference type="InterPro" id="IPR022892">
    <property type="entry name" value="RNaseHI"/>
</dbReference>
<reference evidence="14" key="1">
    <citation type="submission" date="2020-05" db="EMBL/GenBank/DDBJ databases">
        <authorList>
            <person name="Chiriac C."/>
            <person name="Salcher M."/>
            <person name="Ghai R."/>
            <person name="Kavagutti S V."/>
        </authorList>
    </citation>
    <scope>NUCLEOTIDE SEQUENCE</scope>
</reference>
<dbReference type="Pfam" id="PF00075">
    <property type="entry name" value="RNase_H"/>
    <property type="match status" value="1"/>
</dbReference>
<dbReference type="GO" id="GO:0004523">
    <property type="term" value="F:RNA-DNA hybrid ribonuclease activity"/>
    <property type="evidence" value="ECO:0007669"/>
    <property type="project" value="UniProtKB-EC"/>
</dbReference>
<protein>
    <recommendedName>
        <fullName evidence="5">ribonuclease H</fullName>
        <ecNumber evidence="5">3.1.26.4</ecNumber>
    </recommendedName>
</protein>
<sequence>MTTVVYTDGACSGNPGPGGWAWAISGGEYAAGAEGHTTNQRMEITAALEAVRAISGPLEVVSDSTYVVHCFRDRWHEGWKRRGWRNSQKQPVANRDLWEPFIELVLARGDVSFRWVKGHSGDPMNDVVDRLAVEAATTQRARLGGAPPTSLGPPDTFGTGESSQSEPEQSTAWVDDEQGTLF</sequence>
<dbReference type="AlphaFoldDB" id="A0A6J7HZJ2"/>
<name>A0A6J7HZJ2_9ZZZZ</name>